<accession>A0A841BIW0</accession>
<dbReference type="RefSeq" id="WP_184830712.1">
    <property type="nucleotide sequence ID" value="NZ_JACHMN010000001.1"/>
</dbReference>
<comment type="caution">
    <text evidence="1">The sequence shown here is derived from an EMBL/GenBank/DDBJ whole genome shotgun (WGS) entry which is preliminary data.</text>
</comment>
<sequence length="110" mass="12018">MTGAGAYSLAGLLRCPGDDPMLPVVRVYRRYQCPTCAVEVDAEFAESTVWEQVRRLRPVLVPEDVPQEQRGDVMRGVARAVVFVAASMTFRTLWLAHPAPTAVGTDSGAR</sequence>
<reference evidence="1 2" key="1">
    <citation type="submission" date="2020-08" db="EMBL/GenBank/DDBJ databases">
        <title>Sequencing the genomes of 1000 actinobacteria strains.</title>
        <authorList>
            <person name="Klenk H.-P."/>
        </authorList>
    </citation>
    <scope>NUCLEOTIDE SEQUENCE [LARGE SCALE GENOMIC DNA]</scope>
    <source>
        <strain evidence="1 2">DSM 45362</strain>
    </source>
</reference>
<evidence type="ECO:0000313" key="2">
    <source>
        <dbReference type="Proteomes" id="UP000587527"/>
    </source>
</evidence>
<gene>
    <name evidence="1" type="ORF">F4553_000091</name>
</gene>
<dbReference type="Proteomes" id="UP000587527">
    <property type="component" value="Unassembled WGS sequence"/>
</dbReference>
<dbReference type="AlphaFoldDB" id="A0A841BIW0"/>
<evidence type="ECO:0000313" key="1">
    <source>
        <dbReference type="EMBL" id="MBB5866712.1"/>
    </source>
</evidence>
<organism evidence="1 2">
    <name type="scientific">Allocatelliglobosispora scoriae</name>
    <dbReference type="NCBI Taxonomy" id="643052"/>
    <lineage>
        <taxon>Bacteria</taxon>
        <taxon>Bacillati</taxon>
        <taxon>Actinomycetota</taxon>
        <taxon>Actinomycetes</taxon>
        <taxon>Micromonosporales</taxon>
        <taxon>Micromonosporaceae</taxon>
        <taxon>Allocatelliglobosispora</taxon>
    </lineage>
</organism>
<protein>
    <submittedName>
        <fullName evidence="1">Uncharacterized protein</fullName>
    </submittedName>
</protein>
<dbReference type="EMBL" id="JACHMN010000001">
    <property type="protein sequence ID" value="MBB5866712.1"/>
    <property type="molecule type" value="Genomic_DNA"/>
</dbReference>
<proteinExistence type="predicted"/>
<name>A0A841BIW0_9ACTN</name>
<keyword evidence="2" id="KW-1185">Reference proteome</keyword>